<evidence type="ECO:0000256" key="1">
    <source>
        <dbReference type="SAM" id="Phobius"/>
    </source>
</evidence>
<dbReference type="SUPFAM" id="SSF53300">
    <property type="entry name" value="vWA-like"/>
    <property type="match status" value="1"/>
</dbReference>
<dbReference type="Gene3D" id="3.40.50.410">
    <property type="entry name" value="von Willebrand factor, type A domain"/>
    <property type="match status" value="1"/>
</dbReference>
<keyword evidence="1" id="KW-0812">Transmembrane</keyword>
<feature type="domain" description="VWFA" evidence="3">
    <location>
        <begin position="33"/>
        <end position="221"/>
    </location>
</feature>
<keyword evidence="1" id="KW-1133">Transmembrane helix</keyword>
<name>A0A1G8N369_9GAMM</name>
<dbReference type="SMART" id="SM00327">
    <property type="entry name" value="VWA"/>
    <property type="match status" value="1"/>
</dbReference>
<dbReference type="Pfam" id="PF13519">
    <property type="entry name" value="VWA_2"/>
    <property type="match status" value="1"/>
</dbReference>
<evidence type="ECO:0000313" key="5">
    <source>
        <dbReference type="Proteomes" id="UP000198525"/>
    </source>
</evidence>
<dbReference type="Proteomes" id="UP000198525">
    <property type="component" value="Unassembled WGS sequence"/>
</dbReference>
<dbReference type="OrthoDB" id="798937at2"/>
<keyword evidence="2" id="KW-0732">Signal</keyword>
<dbReference type="CDD" id="cd00198">
    <property type="entry name" value="vWFA"/>
    <property type="match status" value="1"/>
</dbReference>
<reference evidence="4 5" key="1">
    <citation type="submission" date="2016-10" db="EMBL/GenBank/DDBJ databases">
        <authorList>
            <person name="de Groot N.N."/>
        </authorList>
    </citation>
    <scope>NUCLEOTIDE SEQUENCE [LARGE SCALE GENOMIC DNA]</scope>
    <source>
        <strain evidence="4 5">CGMCC 1.6133</strain>
    </source>
</reference>
<evidence type="ECO:0000259" key="3">
    <source>
        <dbReference type="SMART" id="SM00327"/>
    </source>
</evidence>
<evidence type="ECO:0000313" key="4">
    <source>
        <dbReference type="EMBL" id="SDI74721.1"/>
    </source>
</evidence>
<gene>
    <name evidence="4" type="ORF">SAMN04487954_101214</name>
</gene>
<evidence type="ECO:0000256" key="2">
    <source>
        <dbReference type="SAM" id="SignalP"/>
    </source>
</evidence>
<dbReference type="EMBL" id="FNES01000001">
    <property type="protein sequence ID" value="SDI74721.1"/>
    <property type="molecule type" value="Genomic_DNA"/>
</dbReference>
<feature type="chain" id="PRO_5011753006" evidence="2">
    <location>
        <begin position="30"/>
        <end position="615"/>
    </location>
</feature>
<dbReference type="STRING" id="376427.SAMN04487954_101214"/>
<proteinExistence type="predicted"/>
<dbReference type="AlphaFoldDB" id="A0A1G8N369"/>
<protein>
    <submittedName>
        <fullName evidence="4">TIGR03503 family protein</fullName>
    </submittedName>
</protein>
<dbReference type="InterPro" id="IPR002035">
    <property type="entry name" value="VWF_A"/>
</dbReference>
<accession>A0A1G8N369</accession>
<keyword evidence="1" id="KW-0472">Membrane</keyword>
<keyword evidence="5" id="KW-1185">Reference proteome</keyword>
<organism evidence="4 5">
    <name type="scientific">Billgrantia gudaonensis</name>
    <dbReference type="NCBI Taxonomy" id="376427"/>
    <lineage>
        <taxon>Bacteria</taxon>
        <taxon>Pseudomonadati</taxon>
        <taxon>Pseudomonadota</taxon>
        <taxon>Gammaproteobacteria</taxon>
        <taxon>Oceanospirillales</taxon>
        <taxon>Halomonadaceae</taxon>
        <taxon>Billgrantia</taxon>
    </lineage>
</organism>
<dbReference type="InterPro" id="IPR036465">
    <property type="entry name" value="vWFA_dom_sf"/>
</dbReference>
<feature type="signal peptide" evidence="2">
    <location>
        <begin position="1"/>
        <end position="29"/>
    </location>
</feature>
<sequence length="615" mass="67793">MGRASLSMSQWLVGLLGLMLMCAALPSAAQEAPPQVRVIIDVSGSMRDNDPDQLAADALELLVTLLPGGTRAGVWTFGEGVSNPLPLGTVDAGWREQAMALAPRLEGRDPFTDIEAAVRETAADEAPGERHLVLLTDGMIDLPPWRGDKPAIDEDSRRELLNELAPGLARSDVTVHAIAFSDEADLSLVERLSQQTGGLSAPVETPEALMGAFLDIVDRIFPSDRAPLRNGGFVIEPGLEGFNALLFRDSSDPPAVLIGPDGRRYTAEDPPESARWRHEERYDLIQVPDPEPGQWRLEGEVDRESRVTLVSPLTLEMAPLPGTLYLGFGVPVEAWLSRHGEALPKKQWPAHLSMSAELRDDEGSIQAATQLDSSGKRFVGELPAPALTGTAQLAVRADGQGFRRQRVQAVNVLPAVTAEHDVEGGRVLLRAEHPGLNRDNTQLHAELQGQRLEAEALDAQRWAINLPVLDESLTQPLMLRGRVTLEERTRELRLPRLLLFPDGDTGVDVAEVRPSLAVERFHEVPEPGSPSSAEAAPDGVERLIALLDRLPQLAQGQWETWQPVLMRWLEAHRRDPRLWAGVLGLIIVVLVMRAWRQRRRRHRRDAARYREEPHV</sequence>
<feature type="transmembrane region" description="Helical" evidence="1">
    <location>
        <begin position="578"/>
        <end position="595"/>
    </location>
</feature>